<accession>A0ABM1EPE6</accession>
<keyword evidence="1" id="KW-1185">Reference proteome</keyword>
<evidence type="ECO:0000313" key="2">
    <source>
        <dbReference type="RefSeq" id="XP_014674067.1"/>
    </source>
</evidence>
<dbReference type="RefSeq" id="XP_014674067.1">
    <property type="nucleotide sequence ID" value="XM_014818581.1"/>
</dbReference>
<dbReference type="GeneID" id="106814285"/>
<gene>
    <name evidence="2" type="primary">LOC106814285</name>
</gene>
<name>A0ABM1EPE6_PRICU</name>
<dbReference type="Proteomes" id="UP000695022">
    <property type="component" value="Unplaced"/>
</dbReference>
<sequence length="165" mass="17842">MAALASHNHIVTVGASNPSVGRAAHLGRDTALCWLSCMPPGGSKTADAAACCRFSWDVCTHESAVSLHSAQTREQSCVEGASGMKTDEVSPRYRPLVSVVCTCHEKRSSRRRQEIDESERQSTLGDADVGCYGYARITSPSMLESAGSLLSWEILMKHVYIGFFT</sequence>
<protein>
    <submittedName>
        <fullName evidence="2">Uncharacterized protein LOC106814285</fullName>
    </submittedName>
</protein>
<proteinExistence type="predicted"/>
<reference evidence="2" key="1">
    <citation type="submission" date="2025-08" db="UniProtKB">
        <authorList>
            <consortium name="RefSeq"/>
        </authorList>
    </citation>
    <scope>IDENTIFICATION</scope>
</reference>
<evidence type="ECO:0000313" key="1">
    <source>
        <dbReference type="Proteomes" id="UP000695022"/>
    </source>
</evidence>
<organism evidence="1 2">
    <name type="scientific">Priapulus caudatus</name>
    <name type="common">Priapulid worm</name>
    <dbReference type="NCBI Taxonomy" id="37621"/>
    <lineage>
        <taxon>Eukaryota</taxon>
        <taxon>Metazoa</taxon>
        <taxon>Ecdysozoa</taxon>
        <taxon>Scalidophora</taxon>
        <taxon>Priapulida</taxon>
        <taxon>Priapulimorpha</taxon>
        <taxon>Priapulimorphida</taxon>
        <taxon>Priapulidae</taxon>
        <taxon>Priapulus</taxon>
    </lineage>
</organism>